<evidence type="ECO:0000313" key="3">
    <source>
        <dbReference type="Proteomes" id="UP000023152"/>
    </source>
</evidence>
<evidence type="ECO:0000313" key="2">
    <source>
        <dbReference type="EMBL" id="ETO29712.1"/>
    </source>
</evidence>
<sequence>MFLFDMENKENDSRIHNVVEEKLKNTRNVTKIDLEIQSQKSIPNKKLSRNWTERMEYRSNCDRQVNQTCKTTMETLEEKRITKRIIYSEQSHTQEQQHDVANVPLESLAASLSPQVEGLQESEKEKSVIIDTCECYSGNTCNSVNVCGQSPEMDGQTCQCEKDDRTAMQLLKQENERLQAKVQLLETRNAKLVDDLTALQHHHHQICARHQAKVAQLERENQLFSVTTAKKKKKKICIRIVIAFAYYSYEKERELWNDQCNEFEGMLETLTNKCDFDSNTEMIEPSNAEKQNLQREEDDIFLHASLSEGKGFVFSISILGLLDMLVSFFLYVHSWNTHIDLEALINQVFQGQMVKWEEKNCSVHHEVIQEGEDSDEMYLRTFLYTQSIFYQMQTNLAFSTMQIEVSLEQRSTVEKKSVFLRTYSENKNESKNNSQMPKKRVSMIEEKSTSLFHRNLQFEI</sequence>
<accession>X6NWP5</accession>
<reference evidence="2 3" key="1">
    <citation type="journal article" date="2013" name="Curr. Biol.">
        <title>The Genome of the Foraminiferan Reticulomyxa filosa.</title>
        <authorList>
            <person name="Glockner G."/>
            <person name="Hulsmann N."/>
            <person name="Schleicher M."/>
            <person name="Noegel A.A."/>
            <person name="Eichinger L."/>
            <person name="Gallinger C."/>
            <person name="Pawlowski J."/>
            <person name="Sierra R."/>
            <person name="Euteneuer U."/>
            <person name="Pillet L."/>
            <person name="Moustafa A."/>
            <person name="Platzer M."/>
            <person name="Groth M."/>
            <person name="Szafranski K."/>
            <person name="Schliwa M."/>
        </authorList>
    </citation>
    <scope>NUCLEOTIDE SEQUENCE [LARGE SCALE GENOMIC DNA]</scope>
</reference>
<organism evidence="2 3">
    <name type="scientific">Reticulomyxa filosa</name>
    <dbReference type="NCBI Taxonomy" id="46433"/>
    <lineage>
        <taxon>Eukaryota</taxon>
        <taxon>Sar</taxon>
        <taxon>Rhizaria</taxon>
        <taxon>Retaria</taxon>
        <taxon>Foraminifera</taxon>
        <taxon>Monothalamids</taxon>
        <taxon>Reticulomyxidae</taxon>
        <taxon>Reticulomyxa</taxon>
    </lineage>
</organism>
<evidence type="ECO:0000256" key="1">
    <source>
        <dbReference type="SAM" id="Coils"/>
    </source>
</evidence>
<dbReference type="EMBL" id="ASPP01005882">
    <property type="protein sequence ID" value="ETO29712.1"/>
    <property type="molecule type" value="Genomic_DNA"/>
</dbReference>
<dbReference type="Proteomes" id="UP000023152">
    <property type="component" value="Unassembled WGS sequence"/>
</dbReference>
<dbReference type="AlphaFoldDB" id="X6NWP5"/>
<name>X6NWP5_RETFI</name>
<proteinExistence type="predicted"/>
<keyword evidence="3" id="KW-1185">Reference proteome</keyword>
<gene>
    <name evidence="2" type="ORF">RFI_07406</name>
</gene>
<keyword evidence="1" id="KW-0175">Coiled coil</keyword>
<feature type="coiled-coil region" evidence="1">
    <location>
        <begin position="161"/>
        <end position="195"/>
    </location>
</feature>
<comment type="caution">
    <text evidence="2">The sequence shown here is derived from an EMBL/GenBank/DDBJ whole genome shotgun (WGS) entry which is preliminary data.</text>
</comment>
<protein>
    <submittedName>
        <fullName evidence="2">Uncharacterized protein</fullName>
    </submittedName>
</protein>